<reference evidence="2" key="1">
    <citation type="journal article" date="2014" name="Nat. Genet.">
        <title>Genome and transcriptome of the porcine whipworm Trichuris suis.</title>
        <authorList>
            <person name="Jex A.R."/>
            <person name="Nejsum P."/>
            <person name="Schwarz E.M."/>
            <person name="Hu L."/>
            <person name="Young N.D."/>
            <person name="Hall R.S."/>
            <person name="Korhonen P.K."/>
            <person name="Liao S."/>
            <person name="Thamsborg S."/>
            <person name="Xia J."/>
            <person name="Xu P."/>
            <person name="Wang S."/>
            <person name="Scheerlinck J.P."/>
            <person name="Hofmann A."/>
            <person name="Sternberg P.W."/>
            <person name="Wang J."/>
            <person name="Gasser R.B."/>
        </authorList>
    </citation>
    <scope>NUCLEOTIDE SEQUENCE [LARGE SCALE GENOMIC DNA]</scope>
    <source>
        <strain evidence="2">DCEP-RM93F</strain>
    </source>
</reference>
<name>A0A085NPV4_9BILA</name>
<protein>
    <submittedName>
        <fullName evidence="2">Uncharacterized protein</fullName>
    </submittedName>
</protein>
<organism evidence="2">
    <name type="scientific">Trichuris suis</name>
    <name type="common">pig whipworm</name>
    <dbReference type="NCBI Taxonomy" id="68888"/>
    <lineage>
        <taxon>Eukaryota</taxon>
        <taxon>Metazoa</taxon>
        <taxon>Ecdysozoa</taxon>
        <taxon>Nematoda</taxon>
        <taxon>Enoplea</taxon>
        <taxon>Dorylaimia</taxon>
        <taxon>Trichinellida</taxon>
        <taxon>Trichuridae</taxon>
        <taxon>Trichuris</taxon>
    </lineage>
</organism>
<dbReference type="PANTHER" id="PTHR47331:SF1">
    <property type="entry name" value="GAG-LIKE PROTEIN"/>
    <property type="match status" value="1"/>
</dbReference>
<dbReference type="AlphaFoldDB" id="A0A085NPV4"/>
<dbReference type="InterPro" id="IPR043128">
    <property type="entry name" value="Rev_trsase/Diguanyl_cyclase"/>
</dbReference>
<dbReference type="EMBL" id="KL367482">
    <property type="protein sequence ID" value="KFD71500.1"/>
    <property type="molecule type" value="Genomic_DNA"/>
</dbReference>
<dbReference type="PANTHER" id="PTHR47331">
    <property type="entry name" value="PHD-TYPE DOMAIN-CONTAINING PROTEIN"/>
    <property type="match status" value="1"/>
</dbReference>
<feature type="compositionally biased region" description="Low complexity" evidence="1">
    <location>
        <begin position="8"/>
        <end position="17"/>
    </location>
</feature>
<evidence type="ECO:0000313" key="2">
    <source>
        <dbReference type="EMBL" id="KFD71500.1"/>
    </source>
</evidence>
<dbReference type="CDD" id="cd01644">
    <property type="entry name" value="RT_pepA17"/>
    <property type="match status" value="1"/>
</dbReference>
<dbReference type="InterPro" id="IPR005312">
    <property type="entry name" value="DUF1759"/>
</dbReference>
<dbReference type="Gene3D" id="3.30.70.270">
    <property type="match status" value="1"/>
</dbReference>
<dbReference type="InterPro" id="IPR043502">
    <property type="entry name" value="DNA/RNA_pol_sf"/>
</dbReference>
<feature type="region of interest" description="Disordered" evidence="1">
    <location>
        <begin position="1"/>
        <end position="52"/>
    </location>
</feature>
<feature type="region of interest" description="Disordered" evidence="1">
    <location>
        <begin position="87"/>
        <end position="118"/>
    </location>
</feature>
<dbReference type="Proteomes" id="UP000030758">
    <property type="component" value="Unassembled WGS sequence"/>
</dbReference>
<dbReference type="Gene3D" id="3.10.10.10">
    <property type="entry name" value="HIV Type 1 Reverse Transcriptase, subunit A, domain 1"/>
    <property type="match status" value="1"/>
</dbReference>
<proteinExistence type="predicted"/>
<dbReference type="Pfam" id="PF03564">
    <property type="entry name" value="DUF1759"/>
    <property type="match status" value="1"/>
</dbReference>
<dbReference type="InterPro" id="IPR008042">
    <property type="entry name" value="Retrotrans_Pao"/>
</dbReference>
<gene>
    <name evidence="2" type="ORF">M514_16432</name>
</gene>
<sequence>MSDRSEVEAAAAHVESSGPVGHRAARGRRRRSISQAPSGQRDPSSGVSHPHQATMDTVSAIVSEIKTHLSTLFNELRLTSSPPFGEQFAANRSGHHSSVESSCSGAPNSHAGPQVTTPLPSQSFGWQGANAQQEAKGAFPPTAISVKQVCSQDNVSRSDDWIDSLARDGGFTTGPLPAIDHLPFNTLQQLGPSVKIEPFDGDPRQWETFIGSFKALVHDVVQSNAQRVAILSQLLSPRLRSSLGNCLHSPEMYPEALANLRRLFGDSSRALDMHIHSLLNIAPMKSNSKEEVERFFFEVRGAVSTFRALGSNIELQSKATLHSVSTKLTYKLKTAWARRAFDLLPKMATLIDFDKWLEEMVIVRNSVGDSEADSSQAKKLPRRPKSTRQVNVLTSSTGTIVCRICELNHPLEQCPQFLSLSPLCRAETLKNFGLCFACFDSSHRARSCRSRRKCGVDGCRLRHHPLLHGAPRVYAPAPAQREERSATNFRPSSESTMIGTTVTNASEVVLLSVVPVMIASGDRVVSTYALLDAGSEGSLITERLARQLHLAKDRCQLRLSTFHGQDPPQELFKTTFQIRSVRGEKTFDIKNAIVVPSLNVSNRTIDWSRIKGRLRHLNDLPLVKIDYAQVELLLGADNFDAIQPLEVRRPARKGQPYGVKTPLGWTVCGRFSLSKEERILHSVHINRVIVKAAEDETPLIETLEKFWSTESFGTKANSKLPVSPEVEYAQRLLSSSTAYFANRFSVGLLWKPGLNTLPNNRPLALNRFLVLRKRLRANPTLRLMYHGAMDDLFRRNIASEVPQDKLGLPPGRVWYLPHHGVSHPNKPNKLRIVFDASAKFGGTSLNDHLTKGPDLTNSLVGILIRFRRYSIPIVSDVEKMFHQVAVPEADRSVLRFLWTNSEQGAPRTFQMNRQVFGLTSAPASCMYALKCAIETFAPAEVTARCQRQFYVDNYLDSFEFLEDAARVTRNLKEALMEGGFILTKWSSCKTELLEHFPETDRSDGIVNLRLSDTPLENVLGLLWDQRSDSFRFASDIDSRIMKTKRQMLSAVASLYDPLGFLAPVIVTAKLLMRETTCLNTDWDEDLDKKLSQQFQDWSSKISSIRSLLIPRWLSLSSEVAKIELHSFSDASETAFGAVVYLRTISTSGTVNVSFLMAKTRIAPRRPLTIPRLELQAAVMAVRLVDTIKQEMGLPVDRTVYWTDSTTVLYWLHVPACERALRSTNRRN</sequence>
<feature type="compositionally biased region" description="Polar residues" evidence="1">
    <location>
        <begin position="33"/>
        <end position="47"/>
    </location>
</feature>
<accession>A0A085NPV4</accession>
<dbReference type="SUPFAM" id="SSF56672">
    <property type="entry name" value="DNA/RNA polymerases"/>
    <property type="match status" value="1"/>
</dbReference>
<evidence type="ECO:0000256" key="1">
    <source>
        <dbReference type="SAM" id="MobiDB-lite"/>
    </source>
</evidence>
<feature type="compositionally biased region" description="Basic residues" evidence="1">
    <location>
        <begin position="23"/>
        <end position="32"/>
    </location>
</feature>
<dbReference type="Pfam" id="PF05380">
    <property type="entry name" value="Peptidase_A17"/>
    <property type="match status" value="1"/>
</dbReference>